<organism evidence="6 7">
    <name type="scientific">Roseateles depolymerans</name>
    <dbReference type="NCBI Taxonomy" id="76731"/>
    <lineage>
        <taxon>Bacteria</taxon>
        <taxon>Pseudomonadati</taxon>
        <taxon>Pseudomonadota</taxon>
        <taxon>Betaproteobacteria</taxon>
        <taxon>Burkholderiales</taxon>
        <taxon>Sphaerotilaceae</taxon>
        <taxon>Roseateles</taxon>
    </lineage>
</organism>
<name>A0A0U3MRN2_9BURK</name>
<dbReference type="SUPFAM" id="SSF50341">
    <property type="entry name" value="CheW-like"/>
    <property type="match status" value="3"/>
</dbReference>
<dbReference type="RefSeq" id="WP_058935149.1">
    <property type="nucleotide sequence ID" value="NZ_CP013729.1"/>
</dbReference>
<dbReference type="AlphaFoldDB" id="A0A0U3MRN2"/>
<sequence>MNDHVHHGHQDPHSHPEQAGAPADRQFVSFELAGERFAVPMGPVQEIIRLPEVARLPLAPTALLGLANLRGRVLPLMSLRRLLGLPDQAHSDTARALVIHCGQALGFLVDRVCSVLQVEADELEPAQALGHVHSTESLAGLIRRPGADGQDELLMVLDFDHLVRTAFAMTQPQDDRGAARGGAEAAQLLADTPSQAQGQEAELRLVSFTVDAQEYGVPIEDVQEIVQMPEQITVLPQAPAHMRGVMTLRRRLLPLVDLRSLFGLGRQRQDEHQRIVVVALPGCGPVGLVTDTVKEVMSVPRQQTSGMPDLLARDGQHHEFDAICQLDQGRRLISVLSAPRLLGLDALRDASAAAQALAHTHGASAPAPSSMQTGDAMPASVPLNAATPTTAAPAEDMQLVVFRLGAEEFGVPIMCVQEIVRVPEQLTRVPRTPAFVEGVINLRGAVLPVIDLRGRLGLEGVARNDGQRIMVFAQGSQRTGFIVDAVAEVLRVSHGSLAPAPDLSGPHSRLIHQVARLHNGQRLVMLIDPELLLGWQREAHPDLPSSAPAAAGAPSSSLPLAA</sequence>
<evidence type="ECO:0000256" key="3">
    <source>
        <dbReference type="ARBA" id="ARBA00022490"/>
    </source>
</evidence>
<accession>A0A0U3MRN2</accession>
<dbReference type="Gene3D" id="2.30.30.40">
    <property type="entry name" value="SH3 Domains"/>
    <property type="match status" value="3"/>
</dbReference>
<feature type="compositionally biased region" description="Basic and acidic residues" evidence="4">
    <location>
        <begin position="1"/>
        <end position="16"/>
    </location>
</feature>
<dbReference type="GO" id="GO:0005829">
    <property type="term" value="C:cytosol"/>
    <property type="evidence" value="ECO:0007669"/>
    <property type="project" value="TreeGrafter"/>
</dbReference>
<dbReference type="PATRIC" id="fig|76731.3.peg.2544"/>
<keyword evidence="7" id="KW-1185">Reference proteome</keyword>
<feature type="domain" description="CheW-like" evidence="5">
    <location>
        <begin position="396"/>
        <end position="538"/>
    </location>
</feature>
<gene>
    <name evidence="6" type="ORF">RD2015_2486</name>
</gene>
<dbReference type="OrthoDB" id="9790406at2"/>
<feature type="region of interest" description="Disordered" evidence="4">
    <location>
        <begin position="361"/>
        <end position="384"/>
    </location>
</feature>
<dbReference type="GO" id="GO:0007165">
    <property type="term" value="P:signal transduction"/>
    <property type="evidence" value="ECO:0007669"/>
    <property type="project" value="InterPro"/>
</dbReference>
<dbReference type="PANTHER" id="PTHR22617">
    <property type="entry name" value="CHEMOTAXIS SENSOR HISTIDINE KINASE-RELATED"/>
    <property type="match status" value="1"/>
</dbReference>
<dbReference type="SMART" id="SM00260">
    <property type="entry name" value="CheW"/>
    <property type="match status" value="3"/>
</dbReference>
<evidence type="ECO:0000256" key="4">
    <source>
        <dbReference type="SAM" id="MobiDB-lite"/>
    </source>
</evidence>
<comment type="subcellular location">
    <subcellularLocation>
        <location evidence="1">Cytoplasm</location>
    </subcellularLocation>
</comment>
<dbReference type="PANTHER" id="PTHR22617:SF45">
    <property type="entry name" value="CHEMOTAXIS PROTEIN CHEW"/>
    <property type="match status" value="1"/>
</dbReference>
<dbReference type="Pfam" id="PF01584">
    <property type="entry name" value="CheW"/>
    <property type="match status" value="3"/>
</dbReference>
<dbReference type="GO" id="GO:0006935">
    <property type="term" value="P:chemotaxis"/>
    <property type="evidence" value="ECO:0007669"/>
    <property type="project" value="InterPro"/>
</dbReference>
<feature type="region of interest" description="Disordered" evidence="4">
    <location>
        <begin position="543"/>
        <end position="562"/>
    </location>
</feature>
<reference evidence="6 7" key="1">
    <citation type="submission" date="2015-12" db="EMBL/GenBank/DDBJ databases">
        <title>Complete genome of Roseateles depolymerans KCTC 42856.</title>
        <authorList>
            <person name="Kim K.M."/>
        </authorList>
    </citation>
    <scope>NUCLEOTIDE SEQUENCE [LARGE SCALE GENOMIC DNA]</scope>
    <source>
        <strain evidence="6 7">KCTC 42856</strain>
    </source>
</reference>
<feature type="region of interest" description="Disordered" evidence="4">
    <location>
        <begin position="1"/>
        <end position="20"/>
    </location>
</feature>
<dbReference type="PROSITE" id="PS50851">
    <property type="entry name" value="CHEW"/>
    <property type="match status" value="3"/>
</dbReference>
<evidence type="ECO:0000259" key="5">
    <source>
        <dbReference type="PROSITE" id="PS50851"/>
    </source>
</evidence>
<dbReference type="InterPro" id="IPR039315">
    <property type="entry name" value="CheW"/>
</dbReference>
<dbReference type="InterPro" id="IPR036061">
    <property type="entry name" value="CheW-like_dom_sf"/>
</dbReference>
<dbReference type="Gene3D" id="2.40.50.180">
    <property type="entry name" value="CheA-289, Domain 4"/>
    <property type="match status" value="3"/>
</dbReference>
<dbReference type="KEGG" id="rdp:RD2015_2486"/>
<evidence type="ECO:0000256" key="1">
    <source>
        <dbReference type="ARBA" id="ARBA00004496"/>
    </source>
</evidence>
<feature type="domain" description="CheW-like" evidence="5">
    <location>
        <begin position="24"/>
        <end position="168"/>
    </location>
</feature>
<dbReference type="STRING" id="76731.RD2015_2486"/>
<dbReference type="InterPro" id="IPR002545">
    <property type="entry name" value="CheW-lke_dom"/>
</dbReference>
<dbReference type="CDD" id="cd00732">
    <property type="entry name" value="CheW"/>
    <property type="match status" value="1"/>
</dbReference>
<evidence type="ECO:0000256" key="2">
    <source>
        <dbReference type="ARBA" id="ARBA00021483"/>
    </source>
</evidence>
<dbReference type="EMBL" id="CP013729">
    <property type="protein sequence ID" value="ALV06954.1"/>
    <property type="molecule type" value="Genomic_DNA"/>
</dbReference>
<keyword evidence="3" id="KW-0963">Cytoplasm</keyword>
<evidence type="ECO:0000313" key="6">
    <source>
        <dbReference type="EMBL" id="ALV06954.1"/>
    </source>
</evidence>
<feature type="domain" description="CheW-like" evidence="5">
    <location>
        <begin position="202"/>
        <end position="347"/>
    </location>
</feature>
<proteinExistence type="predicted"/>
<evidence type="ECO:0000313" key="7">
    <source>
        <dbReference type="Proteomes" id="UP000060699"/>
    </source>
</evidence>
<dbReference type="Proteomes" id="UP000060699">
    <property type="component" value="Chromosome"/>
</dbReference>
<protein>
    <recommendedName>
        <fullName evidence="2">Chemotaxis protein CheW</fullName>
    </recommendedName>
</protein>